<dbReference type="CDD" id="cd02278">
    <property type="entry name" value="GAPDH_II_N"/>
    <property type="match status" value="1"/>
</dbReference>
<dbReference type="KEGG" id="nfn:NFRAN_0723"/>
<dbReference type="Gene3D" id="3.40.50.720">
    <property type="entry name" value="NAD(P)-binding Rossmann-like Domain"/>
    <property type="match status" value="1"/>
</dbReference>
<sequence length="347" mass="39940">MYKVFINGYGIIGSRLASAISKDDQIELTGIAKYSPDEKTGEAIDRGYKVFVPNKLIRDFKKKSFDIAGTIEDAVTASDLVIDASSEGNGYKNKIKYYLPLKKKAVFQGGEDRYGKKSVADIIHNSRINYDKTLDKEYVIQGSCNVTGMGRIIQPLMENYQESIKRFDVNLIRRWADLEDKKDVKDSIEWDRNPHHQDDFKDIIHDINLYVDALKVPSRMMHLHQMTIRFDGKPPSKDMILDIFQNEFGVAILNNAKGTGDVRKKAIELRFEHGDTSMVHIHSELIRIQEDILKISYSDDQTGMVIPENYMLVQSMLNKKPRKEAIKLSEKLFGLKRKKRLLEKEFL</sequence>
<dbReference type="NCBIfam" id="NF003251">
    <property type="entry name" value="PRK04207.1"/>
    <property type="match status" value="1"/>
</dbReference>
<feature type="active site" description="Nucleophile" evidence="2">
    <location>
        <position position="144"/>
    </location>
</feature>
<gene>
    <name evidence="3" type="ORF">NFRAN_0723</name>
</gene>
<organism evidence="3 4">
    <name type="scientific">Candidatus Nitrosocosmicus franklandianus</name>
    <dbReference type="NCBI Taxonomy" id="1798806"/>
    <lineage>
        <taxon>Archaea</taxon>
        <taxon>Nitrososphaerota</taxon>
        <taxon>Nitrososphaeria</taxon>
        <taxon>Nitrososphaerales</taxon>
        <taxon>Nitrososphaeraceae</taxon>
        <taxon>Candidatus Nitrosocosmicus</taxon>
    </lineage>
</organism>
<dbReference type="SUPFAM" id="SSF55347">
    <property type="entry name" value="Glyceraldehyde-3-phosphate dehydrogenase-like, C-terminal domain"/>
    <property type="match status" value="1"/>
</dbReference>
<keyword evidence="1" id="KW-0560">Oxidoreductase</keyword>
<dbReference type="GO" id="GO:0016620">
    <property type="term" value="F:oxidoreductase activity, acting on the aldehyde or oxo group of donors, NAD or NADP as acceptor"/>
    <property type="evidence" value="ECO:0007669"/>
    <property type="project" value="InterPro"/>
</dbReference>
<dbReference type="CDD" id="cd18127">
    <property type="entry name" value="GAPDH_II_C"/>
    <property type="match status" value="1"/>
</dbReference>
<proteinExistence type="predicted"/>
<name>A0A484IAK5_9ARCH</name>
<evidence type="ECO:0000256" key="1">
    <source>
        <dbReference type="ARBA" id="ARBA00023002"/>
    </source>
</evidence>
<dbReference type="RefSeq" id="WP_134483020.1">
    <property type="nucleotide sequence ID" value="NZ_LR216287.1"/>
</dbReference>
<dbReference type="OrthoDB" id="295712at2157"/>
<accession>A0A484IAK5</accession>
<evidence type="ECO:0000313" key="3">
    <source>
        <dbReference type="EMBL" id="VFJ13045.1"/>
    </source>
</evidence>
<reference evidence="3 4" key="1">
    <citation type="submission" date="2019-02" db="EMBL/GenBank/DDBJ databases">
        <authorList>
            <person name="Lehtovirta-Morley E L."/>
        </authorList>
    </citation>
    <scope>NUCLEOTIDE SEQUENCE [LARGE SCALE GENOMIC DNA]</scope>
    <source>
        <strain evidence="3">NFRAN1</strain>
    </source>
</reference>
<dbReference type="InterPro" id="IPR036291">
    <property type="entry name" value="NAD(P)-bd_dom_sf"/>
</dbReference>
<dbReference type="GeneID" id="39420216"/>
<dbReference type="AlphaFoldDB" id="A0A484IAK5"/>
<dbReference type="InterPro" id="IPR020831">
    <property type="entry name" value="GlycerAld/Erythrose_P_DH"/>
</dbReference>
<dbReference type="Proteomes" id="UP000294299">
    <property type="component" value="Chromosome NFRAN"/>
</dbReference>
<dbReference type="PIRSF" id="PIRSF000149">
    <property type="entry name" value="GAP_DH"/>
    <property type="match status" value="1"/>
</dbReference>
<evidence type="ECO:0000256" key="2">
    <source>
        <dbReference type="PIRSR" id="PIRSR000149-1"/>
    </source>
</evidence>
<dbReference type="Gene3D" id="3.30.360.10">
    <property type="entry name" value="Dihydrodipicolinate Reductase, domain 2"/>
    <property type="match status" value="1"/>
</dbReference>
<protein>
    <submittedName>
        <fullName evidence="3">Glyceraldehyde-3-phosphate dehydrogenase</fullName>
    </submittedName>
</protein>
<dbReference type="EMBL" id="LR216287">
    <property type="protein sequence ID" value="VFJ13045.1"/>
    <property type="molecule type" value="Genomic_DNA"/>
</dbReference>
<evidence type="ECO:0000313" key="4">
    <source>
        <dbReference type="Proteomes" id="UP000294299"/>
    </source>
</evidence>
<keyword evidence="4" id="KW-1185">Reference proteome</keyword>
<dbReference type="SUPFAM" id="SSF51735">
    <property type="entry name" value="NAD(P)-binding Rossmann-fold domains"/>
    <property type="match status" value="1"/>
</dbReference>